<organism evidence="2">
    <name type="scientific">Zea mays</name>
    <name type="common">Maize</name>
    <dbReference type="NCBI Taxonomy" id="4577"/>
    <lineage>
        <taxon>Eukaryota</taxon>
        <taxon>Viridiplantae</taxon>
        <taxon>Streptophyta</taxon>
        <taxon>Embryophyta</taxon>
        <taxon>Tracheophyta</taxon>
        <taxon>Spermatophyta</taxon>
        <taxon>Magnoliopsida</taxon>
        <taxon>Liliopsida</taxon>
        <taxon>Poales</taxon>
        <taxon>Poaceae</taxon>
        <taxon>PACMAD clade</taxon>
        <taxon>Panicoideae</taxon>
        <taxon>Andropogonodae</taxon>
        <taxon>Andropogoneae</taxon>
        <taxon>Tripsacinae</taxon>
        <taxon>Zea</taxon>
    </lineage>
</organism>
<evidence type="ECO:0000313" key="2">
    <source>
        <dbReference type="EMBL" id="AQL00191.1"/>
    </source>
</evidence>
<sequence>MSLMSVNLLQEFWKQRRTLLYRQVVKSNWLTMCIVSLRFTLIFLYLFVHLYFLAAYIVLRGNVWTPPFSLNTSIYFRKYGMNCVWSVFVDAVTFHT</sequence>
<dbReference type="AlphaFoldDB" id="A0A1D6GAR7"/>
<dbReference type="EMBL" id="CM000784">
    <property type="protein sequence ID" value="AQL00190.1"/>
    <property type="molecule type" value="Genomic_DNA"/>
</dbReference>
<evidence type="ECO:0000256" key="1">
    <source>
        <dbReference type="SAM" id="Phobius"/>
    </source>
</evidence>
<feature type="transmembrane region" description="Helical" evidence="1">
    <location>
        <begin position="29"/>
        <end position="59"/>
    </location>
</feature>
<dbReference type="EMBL" id="CM000784">
    <property type="protein sequence ID" value="AQL00206.1"/>
    <property type="molecule type" value="Genomic_DNA"/>
</dbReference>
<proteinExistence type="predicted"/>
<keyword evidence="1" id="KW-1133">Transmembrane helix</keyword>
<protein>
    <submittedName>
        <fullName evidence="2">Putative serine peptidase S28 family protein</fullName>
    </submittedName>
</protein>
<dbReference type="EMBL" id="CM000784">
    <property type="protein sequence ID" value="AQL00191.1"/>
    <property type="molecule type" value="Genomic_DNA"/>
</dbReference>
<name>A0A1D6GAR7_MAIZE</name>
<keyword evidence="1" id="KW-0472">Membrane</keyword>
<accession>A0A1D6GAR7</accession>
<reference evidence="2" key="1">
    <citation type="submission" date="2015-12" db="EMBL/GenBank/DDBJ databases">
        <title>Update maize B73 reference genome by single molecule sequencing technologies.</title>
        <authorList>
            <consortium name="Maize Genome Sequencing Project"/>
            <person name="Ware D."/>
        </authorList>
    </citation>
    <scope>NUCLEOTIDE SEQUENCE</scope>
    <source>
        <tissue evidence="2">Seedling</tissue>
    </source>
</reference>
<keyword evidence="1" id="KW-0812">Transmembrane</keyword>
<gene>
    <name evidence="2" type="ORF">ZEAMMB73_Zm00001d012667</name>
</gene>